<organism evidence="1 2">
    <name type="scientific">Alkalicoccus daliensis</name>
    <dbReference type="NCBI Taxonomy" id="745820"/>
    <lineage>
        <taxon>Bacteria</taxon>
        <taxon>Bacillati</taxon>
        <taxon>Bacillota</taxon>
        <taxon>Bacilli</taxon>
        <taxon>Bacillales</taxon>
        <taxon>Bacillaceae</taxon>
        <taxon>Alkalicoccus</taxon>
    </lineage>
</organism>
<keyword evidence="2" id="KW-1185">Reference proteome</keyword>
<name>A0A1H0HZN3_9BACI</name>
<evidence type="ECO:0000313" key="1">
    <source>
        <dbReference type="EMBL" id="SDO24672.1"/>
    </source>
</evidence>
<gene>
    <name evidence="1" type="ORF">SAMN04488053_109113</name>
</gene>
<dbReference type="Proteomes" id="UP000198778">
    <property type="component" value="Unassembled WGS sequence"/>
</dbReference>
<evidence type="ECO:0000313" key="2">
    <source>
        <dbReference type="Proteomes" id="UP000198778"/>
    </source>
</evidence>
<dbReference type="AlphaFoldDB" id="A0A1H0HZN3"/>
<dbReference type="STRING" id="745820.SAMN04488053_109113"/>
<reference evidence="2" key="1">
    <citation type="submission" date="2016-10" db="EMBL/GenBank/DDBJ databases">
        <authorList>
            <person name="Varghese N."/>
            <person name="Submissions S."/>
        </authorList>
    </citation>
    <scope>NUCLEOTIDE SEQUENCE [LARGE SCALE GENOMIC DNA]</scope>
    <source>
        <strain evidence="2">CGMCC 1.10369</strain>
    </source>
</reference>
<sequence>MMLTSTGALSVFASSSETKATWLWNPWMFVQDEAGTLAFLESKKVNKVYVQVDRDVPMQSYRSFIEKATAKNMKIYALDGAPDWAANKGDRHLNTMMKWVGDYQKQAPAAAKFSGIHLDVEPYLLSGWKKNQARTVLDFQKLLMNGKQQAAAMNLPMEADLPFWFDEISYNNTYGKGNLAEWAIEKMDGITLMSYRDSAPMLIEIVKQEMAFGQKHSTPITVGVETMKSYEGNQVSFFEEGEAYMNQQLELVKKHYGGNSAFGGFAVHHVDSWKTLKP</sequence>
<proteinExistence type="predicted"/>
<protein>
    <recommendedName>
        <fullName evidence="3">Amidase</fullName>
    </recommendedName>
</protein>
<accession>A0A1H0HZN3</accession>
<dbReference type="EMBL" id="FNIL01000009">
    <property type="protein sequence ID" value="SDO24672.1"/>
    <property type="molecule type" value="Genomic_DNA"/>
</dbReference>
<evidence type="ECO:0008006" key="3">
    <source>
        <dbReference type="Google" id="ProtNLM"/>
    </source>
</evidence>